<dbReference type="GO" id="GO:0008408">
    <property type="term" value="F:3'-5' exonuclease activity"/>
    <property type="evidence" value="ECO:0007669"/>
    <property type="project" value="InterPro"/>
</dbReference>
<dbReference type="GO" id="GO:0003887">
    <property type="term" value="F:DNA-directed DNA polymerase activity"/>
    <property type="evidence" value="ECO:0007669"/>
    <property type="project" value="UniProtKB-KW"/>
</dbReference>
<dbReference type="InterPro" id="IPR022635">
    <property type="entry name" value="DNA_polIII_beta_C"/>
</dbReference>
<evidence type="ECO:0000259" key="10">
    <source>
        <dbReference type="Pfam" id="PF02767"/>
    </source>
</evidence>
<comment type="similarity">
    <text evidence="2">Belongs to the beta sliding clamp family.</text>
</comment>
<evidence type="ECO:0000256" key="1">
    <source>
        <dbReference type="ARBA" id="ARBA00004496"/>
    </source>
</evidence>
<dbReference type="SMART" id="SM00480">
    <property type="entry name" value="POL3Bc"/>
    <property type="match status" value="1"/>
</dbReference>
<keyword evidence="5" id="KW-0548">Nucleotidyltransferase</keyword>
<dbReference type="EMBL" id="CAEZXN010000015">
    <property type="protein sequence ID" value="CAB4694787.1"/>
    <property type="molecule type" value="Genomic_DNA"/>
</dbReference>
<feature type="domain" description="DNA polymerase III beta sliding clamp N-terminal" evidence="9">
    <location>
        <begin position="1"/>
        <end position="118"/>
    </location>
</feature>
<keyword evidence="4" id="KW-0808">Transferase</keyword>
<dbReference type="PANTHER" id="PTHR30478">
    <property type="entry name" value="DNA POLYMERASE III SUBUNIT BETA"/>
    <property type="match status" value="1"/>
</dbReference>
<evidence type="ECO:0000256" key="5">
    <source>
        <dbReference type="ARBA" id="ARBA00022695"/>
    </source>
</evidence>
<dbReference type="PANTHER" id="PTHR30478:SF0">
    <property type="entry name" value="BETA SLIDING CLAMP"/>
    <property type="match status" value="1"/>
</dbReference>
<organism evidence="12">
    <name type="scientific">freshwater metagenome</name>
    <dbReference type="NCBI Taxonomy" id="449393"/>
    <lineage>
        <taxon>unclassified sequences</taxon>
        <taxon>metagenomes</taxon>
        <taxon>ecological metagenomes</taxon>
    </lineage>
</organism>
<dbReference type="GO" id="GO:0009360">
    <property type="term" value="C:DNA polymerase III complex"/>
    <property type="evidence" value="ECO:0007669"/>
    <property type="project" value="InterPro"/>
</dbReference>
<evidence type="ECO:0000259" key="11">
    <source>
        <dbReference type="Pfam" id="PF02768"/>
    </source>
</evidence>
<evidence type="ECO:0000256" key="7">
    <source>
        <dbReference type="ARBA" id="ARBA00022932"/>
    </source>
</evidence>
<evidence type="ECO:0000256" key="4">
    <source>
        <dbReference type="ARBA" id="ARBA00022679"/>
    </source>
</evidence>
<dbReference type="GO" id="GO:0003677">
    <property type="term" value="F:DNA binding"/>
    <property type="evidence" value="ECO:0007669"/>
    <property type="project" value="UniProtKB-KW"/>
</dbReference>
<evidence type="ECO:0000256" key="8">
    <source>
        <dbReference type="ARBA" id="ARBA00023125"/>
    </source>
</evidence>
<evidence type="ECO:0000256" key="6">
    <source>
        <dbReference type="ARBA" id="ARBA00022705"/>
    </source>
</evidence>
<dbReference type="Pfam" id="PF02767">
    <property type="entry name" value="DNA_pol3_beta_2"/>
    <property type="match status" value="1"/>
</dbReference>
<dbReference type="FunFam" id="3.10.150.10:FF:000005">
    <property type="entry name" value="Beta sliding clamp"/>
    <property type="match status" value="1"/>
</dbReference>
<dbReference type="EMBL" id="CAEZXB010000050">
    <property type="protein sequence ID" value="CAB4688372.1"/>
    <property type="molecule type" value="Genomic_DNA"/>
</dbReference>
<dbReference type="Gene3D" id="3.10.150.10">
    <property type="entry name" value="DNA Polymerase III, subunit A, domain 2"/>
    <property type="match status" value="3"/>
</dbReference>
<name>A0A6J6NQW2_9ZZZZ</name>
<dbReference type="AlphaFoldDB" id="A0A6J6NQW2"/>
<dbReference type="Pfam" id="PF00712">
    <property type="entry name" value="DNA_pol3_beta"/>
    <property type="match status" value="1"/>
</dbReference>
<keyword evidence="7" id="KW-0239">DNA-directed DNA polymerase</keyword>
<sequence length="374" mass="39853">MKITVERDALVDGLAWVSRSLSSRPIMPILLGISLEAAAGNLHLAAYDQEISGEAEVTAQVDAPGKAVVSGRLFTDVIRSLPHKPITFALEGSRLNITCGSSRFALPTMNAEDYPTLPILPAAAGEVDGELLSHAIAQVAVAAGRDDSLPVLTGVHVEIEGDKVTLAATDRYRLAVREFNWSSQKPNTSASALIRGRTLSEVAKSLSGNSKVTFALAPSGSHEHLVGFSTENRTTTTRMLDGTFPPYRHLLPNEASSVAIVEVSALMEAVRRVAVVVDKTSSLKLNFSDGALRLDAKSTDEAQATEEIAVDFEGDEISIAFNPTFLTDGLTAVGTPFVHIAFTASNKPAVLSGKASKDTAADDSYRYLLMPMRY</sequence>
<keyword evidence="6" id="KW-0235">DNA replication</keyword>
<keyword evidence="8" id="KW-0238">DNA-binding</keyword>
<accession>A0A6J6NQW2</accession>
<dbReference type="PIRSF" id="PIRSF000804">
    <property type="entry name" value="DNA_pol_III_b"/>
    <property type="match status" value="1"/>
</dbReference>
<dbReference type="SUPFAM" id="SSF55979">
    <property type="entry name" value="DNA clamp"/>
    <property type="match status" value="3"/>
</dbReference>
<evidence type="ECO:0000313" key="12">
    <source>
        <dbReference type="EMBL" id="CAB4688372.1"/>
    </source>
</evidence>
<feature type="domain" description="DNA polymerase III beta sliding clamp C-terminal" evidence="11">
    <location>
        <begin position="249"/>
        <end position="373"/>
    </location>
</feature>
<dbReference type="InterPro" id="IPR022637">
    <property type="entry name" value="DNA_polIII_beta_cen"/>
</dbReference>
<evidence type="ECO:0000259" key="9">
    <source>
        <dbReference type="Pfam" id="PF00712"/>
    </source>
</evidence>
<evidence type="ECO:0000256" key="3">
    <source>
        <dbReference type="ARBA" id="ARBA00022490"/>
    </source>
</evidence>
<reference evidence="12" key="1">
    <citation type="submission" date="2020-05" db="EMBL/GenBank/DDBJ databases">
        <authorList>
            <person name="Chiriac C."/>
            <person name="Salcher M."/>
            <person name="Ghai R."/>
            <person name="Kavagutti S V."/>
        </authorList>
    </citation>
    <scope>NUCLEOTIDE SEQUENCE</scope>
</reference>
<dbReference type="InterPro" id="IPR001001">
    <property type="entry name" value="DNA_polIII_beta"/>
</dbReference>
<evidence type="ECO:0000313" key="13">
    <source>
        <dbReference type="EMBL" id="CAB4694787.1"/>
    </source>
</evidence>
<keyword evidence="3" id="KW-0963">Cytoplasm</keyword>
<feature type="domain" description="DNA polymerase III beta sliding clamp central" evidence="10">
    <location>
        <begin position="127"/>
        <end position="245"/>
    </location>
</feature>
<dbReference type="CDD" id="cd00140">
    <property type="entry name" value="beta_clamp"/>
    <property type="match status" value="1"/>
</dbReference>
<dbReference type="Pfam" id="PF02768">
    <property type="entry name" value="DNA_pol3_beta_3"/>
    <property type="match status" value="1"/>
</dbReference>
<dbReference type="NCBIfam" id="TIGR00663">
    <property type="entry name" value="dnan"/>
    <property type="match status" value="1"/>
</dbReference>
<comment type="subcellular location">
    <subcellularLocation>
        <location evidence="1">Cytoplasm</location>
    </subcellularLocation>
</comment>
<dbReference type="GO" id="GO:0006271">
    <property type="term" value="P:DNA strand elongation involved in DNA replication"/>
    <property type="evidence" value="ECO:0007669"/>
    <property type="project" value="TreeGrafter"/>
</dbReference>
<evidence type="ECO:0000256" key="2">
    <source>
        <dbReference type="ARBA" id="ARBA00010752"/>
    </source>
</evidence>
<gene>
    <name evidence="12" type="ORF">UFOPK2342_01617</name>
    <name evidence="13" type="ORF">UFOPK2423_00802</name>
</gene>
<dbReference type="InterPro" id="IPR046938">
    <property type="entry name" value="DNA_clamp_sf"/>
</dbReference>
<proteinExistence type="inferred from homology"/>
<dbReference type="GO" id="GO:0005737">
    <property type="term" value="C:cytoplasm"/>
    <property type="evidence" value="ECO:0007669"/>
    <property type="project" value="UniProtKB-SubCell"/>
</dbReference>
<protein>
    <submittedName>
        <fullName evidence="12">Unannotated protein</fullName>
    </submittedName>
</protein>
<dbReference type="InterPro" id="IPR022634">
    <property type="entry name" value="DNA_polIII_beta_N"/>
</dbReference>